<dbReference type="EMBL" id="CAWUHB010000044">
    <property type="protein sequence ID" value="CAK7228447.1"/>
    <property type="molecule type" value="Genomic_DNA"/>
</dbReference>
<gene>
    <name evidence="2" type="ORF">SCUCBS95973_006882</name>
</gene>
<dbReference type="Proteomes" id="UP001642405">
    <property type="component" value="Unassembled WGS sequence"/>
</dbReference>
<feature type="compositionally biased region" description="Basic and acidic residues" evidence="1">
    <location>
        <begin position="387"/>
        <end position="398"/>
    </location>
</feature>
<keyword evidence="3" id="KW-1185">Reference proteome</keyword>
<feature type="region of interest" description="Disordered" evidence="1">
    <location>
        <begin position="235"/>
        <end position="287"/>
    </location>
</feature>
<accession>A0ABP0C8T9</accession>
<comment type="caution">
    <text evidence="2">The sequence shown here is derived from an EMBL/GenBank/DDBJ whole genome shotgun (WGS) entry which is preliminary data.</text>
</comment>
<evidence type="ECO:0000313" key="3">
    <source>
        <dbReference type="Proteomes" id="UP001642405"/>
    </source>
</evidence>
<evidence type="ECO:0000313" key="2">
    <source>
        <dbReference type="EMBL" id="CAK7228447.1"/>
    </source>
</evidence>
<sequence>MSPNPYIRLHYTTCGTYLGPHIEEGKNGSEPCCTTKSAHACCLRRPEQNCLEFYNQRARIINGMRYHMPSQEALQYYLNNGFCYTTCFNNWPVIGKTEDGRYQAVQYMPFKKNVNDRPAAKTDDCGSSDASITATAGGDVGDGRAVYVPTKRGNPFLSQEHVLQRPGGARRGDGITVANDADLSVSIDNNGLQPPMDSGSLSRFPPIKAGESSKTMTDFLATKAIKVIKKAMDTINDDKSSQEPSPESSGTPHSMSGSEIADKTADKGKAVAQADYEGKGKGKAVEEPEEVNATKIVDKGKDVVDKGKAAVVMGEASGSGSCHETAEIRISKYETLLVNGSVDCLVAREYDTLAEFYTPGKDDGADSSDTYDVDSHSGGDRNSVAGRDGKDADNNKKDGLLTRLTGHIFGRSN</sequence>
<reference evidence="2 3" key="1">
    <citation type="submission" date="2024-01" db="EMBL/GenBank/DDBJ databases">
        <authorList>
            <person name="Allen C."/>
            <person name="Tagirdzhanova G."/>
        </authorList>
    </citation>
    <scope>NUCLEOTIDE SEQUENCE [LARGE SCALE GENOMIC DNA]</scope>
</reference>
<evidence type="ECO:0000256" key="1">
    <source>
        <dbReference type="SAM" id="MobiDB-lite"/>
    </source>
</evidence>
<feature type="region of interest" description="Disordered" evidence="1">
    <location>
        <begin position="358"/>
        <end position="398"/>
    </location>
</feature>
<feature type="compositionally biased region" description="Polar residues" evidence="1">
    <location>
        <begin position="242"/>
        <end position="257"/>
    </location>
</feature>
<organism evidence="2 3">
    <name type="scientific">Sporothrix curviconia</name>
    <dbReference type="NCBI Taxonomy" id="1260050"/>
    <lineage>
        <taxon>Eukaryota</taxon>
        <taxon>Fungi</taxon>
        <taxon>Dikarya</taxon>
        <taxon>Ascomycota</taxon>
        <taxon>Pezizomycotina</taxon>
        <taxon>Sordariomycetes</taxon>
        <taxon>Sordariomycetidae</taxon>
        <taxon>Ophiostomatales</taxon>
        <taxon>Ophiostomataceae</taxon>
        <taxon>Sporothrix</taxon>
    </lineage>
</organism>
<feature type="compositionally biased region" description="Basic and acidic residues" evidence="1">
    <location>
        <begin position="260"/>
        <end position="269"/>
    </location>
</feature>
<feature type="compositionally biased region" description="Basic and acidic residues" evidence="1">
    <location>
        <begin position="276"/>
        <end position="286"/>
    </location>
</feature>
<proteinExistence type="predicted"/>
<name>A0ABP0C8T9_9PEZI</name>
<protein>
    <submittedName>
        <fullName evidence="2">Uncharacterized protein</fullName>
    </submittedName>
</protein>